<evidence type="ECO:0000256" key="2">
    <source>
        <dbReference type="SAM" id="Phobius"/>
    </source>
</evidence>
<dbReference type="EMBL" id="CP063194">
    <property type="protein sequence ID" value="WCZ38751.1"/>
    <property type="molecule type" value="Genomic_DNA"/>
</dbReference>
<evidence type="ECO:0000313" key="5">
    <source>
        <dbReference type="Proteomes" id="UP001218071"/>
    </source>
</evidence>
<keyword evidence="2" id="KW-0472">Membrane</keyword>
<protein>
    <submittedName>
        <fullName evidence="4">Low molecular weight protein antigen 6</fullName>
    </submittedName>
</protein>
<evidence type="ECO:0000256" key="1">
    <source>
        <dbReference type="SAM" id="MobiDB-lite"/>
    </source>
</evidence>
<name>A0ABY7UJD9_9CORY</name>
<feature type="region of interest" description="Disordered" evidence="1">
    <location>
        <begin position="161"/>
        <end position="183"/>
    </location>
</feature>
<sequence length="183" mass="20095">MTDKPERTPHAFTPTREHILAIVVATGIALMGIMWAPQYLAWLLIFPALWLAWVLTASTTVDARGITAKYLFRKNVSLPWRDLKGLAFKGSSVRAVAADGAEHPLPGVTFNDIPALAEASGGRITDVITSAQAAADGKYEVIDKEGYRVLMNRDEYDAYVAEHPDLPGPRPEVVDTQQPRVKE</sequence>
<dbReference type="InterPro" id="IPR019692">
    <property type="entry name" value="CFP-6_PH"/>
</dbReference>
<dbReference type="Proteomes" id="UP001218071">
    <property type="component" value="Chromosome"/>
</dbReference>
<dbReference type="Pfam" id="PF10756">
    <property type="entry name" value="bPH_6"/>
    <property type="match status" value="1"/>
</dbReference>
<proteinExistence type="predicted"/>
<keyword evidence="2" id="KW-0812">Transmembrane</keyword>
<keyword evidence="5" id="KW-1185">Reference proteome</keyword>
<accession>A0ABY7UJD9</accession>
<reference evidence="4 5" key="1">
    <citation type="submission" date="2020-10" db="EMBL/GenBank/DDBJ databases">
        <title>Complete genome sequence of Corynebacterium jeddahense DSM 45997, type strain of Corynebacterium jeddahense.</title>
        <authorList>
            <person name="Busche T."/>
            <person name="Kalinowski J."/>
            <person name="Ruckert C."/>
        </authorList>
    </citation>
    <scope>NUCLEOTIDE SEQUENCE [LARGE SCALE GENOMIC DNA]</scope>
    <source>
        <strain evidence="4 5">DSM 45997</strain>
    </source>
</reference>
<organism evidence="4 5">
    <name type="scientific">Corynebacterium jeddahense</name>
    <dbReference type="NCBI Taxonomy" id="1414719"/>
    <lineage>
        <taxon>Bacteria</taxon>
        <taxon>Bacillati</taxon>
        <taxon>Actinomycetota</taxon>
        <taxon>Actinomycetes</taxon>
        <taxon>Mycobacteriales</taxon>
        <taxon>Corynebacteriaceae</taxon>
        <taxon>Corynebacterium</taxon>
    </lineage>
</organism>
<gene>
    <name evidence="4" type="primary">cfp6</name>
    <name evidence="4" type="ORF">CJEDD_05705</name>
</gene>
<feature type="transmembrane region" description="Helical" evidence="2">
    <location>
        <begin position="20"/>
        <end position="36"/>
    </location>
</feature>
<evidence type="ECO:0000259" key="3">
    <source>
        <dbReference type="Pfam" id="PF10756"/>
    </source>
</evidence>
<dbReference type="RefSeq" id="WP_042407746.1">
    <property type="nucleotide sequence ID" value="NZ_CBYN010000065.1"/>
</dbReference>
<feature type="domain" description="Low molecular weight protein antigen 6 PH" evidence="3">
    <location>
        <begin position="58"/>
        <end position="125"/>
    </location>
</feature>
<evidence type="ECO:0000313" key="4">
    <source>
        <dbReference type="EMBL" id="WCZ38751.1"/>
    </source>
</evidence>
<keyword evidence="2" id="KW-1133">Transmembrane helix</keyword>